<organism evidence="5 6">
    <name type="scientific">Halorubrum pallidum</name>
    <dbReference type="NCBI Taxonomy" id="1526114"/>
    <lineage>
        <taxon>Archaea</taxon>
        <taxon>Methanobacteriati</taxon>
        <taxon>Methanobacteriota</taxon>
        <taxon>Stenosarchaea group</taxon>
        <taxon>Halobacteria</taxon>
        <taxon>Halobacteriales</taxon>
        <taxon>Haloferacaceae</taxon>
        <taxon>Halorubrum</taxon>
    </lineage>
</organism>
<dbReference type="Gene3D" id="3.40.50.720">
    <property type="entry name" value="NAD(P)-binding Rossmann-like Domain"/>
    <property type="match status" value="1"/>
</dbReference>
<dbReference type="InterPro" id="IPR007050">
    <property type="entry name" value="HTH_bacterioopsin"/>
</dbReference>
<evidence type="ECO:0000313" key="5">
    <source>
        <dbReference type="EMBL" id="MFC6771835.1"/>
    </source>
</evidence>
<keyword evidence="3" id="KW-0804">Transcription</keyword>
<dbReference type="InterPro" id="IPR001387">
    <property type="entry name" value="Cro/C1-type_HTH"/>
</dbReference>
<dbReference type="Pfam" id="PF04967">
    <property type="entry name" value="HTH_10"/>
    <property type="match status" value="1"/>
</dbReference>
<dbReference type="GO" id="GO:0016491">
    <property type="term" value="F:oxidoreductase activity"/>
    <property type="evidence" value="ECO:0007669"/>
    <property type="project" value="UniProtKB-KW"/>
</dbReference>
<dbReference type="PANTHER" id="PTHR14239:SF10">
    <property type="entry name" value="REDUCTASE"/>
    <property type="match status" value="1"/>
</dbReference>
<dbReference type="Pfam" id="PF03807">
    <property type="entry name" value="F420_oxidored"/>
    <property type="match status" value="1"/>
</dbReference>
<gene>
    <name evidence="5" type="ORF">ACFQDD_09955</name>
</gene>
<dbReference type="PROSITE" id="PS50943">
    <property type="entry name" value="HTH_CROC1"/>
    <property type="match status" value="1"/>
</dbReference>
<dbReference type="InterPro" id="IPR036291">
    <property type="entry name" value="NAD(P)-bd_dom_sf"/>
</dbReference>
<dbReference type="SUPFAM" id="SSF51735">
    <property type="entry name" value="NAD(P)-binding Rossmann-fold domains"/>
    <property type="match status" value="1"/>
</dbReference>
<dbReference type="PANTHER" id="PTHR14239">
    <property type="entry name" value="DUDULIN-RELATED"/>
    <property type="match status" value="1"/>
</dbReference>
<accession>A0ABD5T934</accession>
<evidence type="ECO:0000259" key="4">
    <source>
        <dbReference type="PROSITE" id="PS50943"/>
    </source>
</evidence>
<evidence type="ECO:0000313" key="6">
    <source>
        <dbReference type="Proteomes" id="UP001596274"/>
    </source>
</evidence>
<dbReference type="InterPro" id="IPR028939">
    <property type="entry name" value="P5C_Rdtase_cat_N"/>
</dbReference>
<feature type="domain" description="HTH cro/C1-type" evidence="4">
    <location>
        <begin position="207"/>
        <end position="240"/>
    </location>
</feature>
<name>A0ABD5T934_9EURY</name>
<reference evidence="5 6" key="1">
    <citation type="journal article" date="2019" name="Int. J. Syst. Evol. Microbiol.">
        <title>The Global Catalogue of Microorganisms (GCM) 10K type strain sequencing project: providing services to taxonomists for standard genome sequencing and annotation.</title>
        <authorList>
            <consortium name="The Broad Institute Genomics Platform"/>
            <consortium name="The Broad Institute Genome Sequencing Center for Infectious Disease"/>
            <person name="Wu L."/>
            <person name="Ma J."/>
        </authorList>
    </citation>
    <scope>NUCLEOTIDE SEQUENCE [LARGE SCALE GENOMIC DNA]</scope>
    <source>
        <strain evidence="5 6">PJ61</strain>
    </source>
</reference>
<proteinExistence type="predicted"/>
<keyword evidence="6" id="KW-1185">Reference proteome</keyword>
<protein>
    <submittedName>
        <fullName evidence="5">NAD(P)-binding domain-containing protein</fullName>
    </submittedName>
</protein>
<keyword evidence="2" id="KW-0805">Transcription regulation</keyword>
<comment type="caution">
    <text evidence="5">The sequence shown here is derived from an EMBL/GenBank/DDBJ whole genome shotgun (WGS) entry which is preliminary data.</text>
</comment>
<dbReference type="EMBL" id="JBHSWT010000526">
    <property type="protein sequence ID" value="MFC6771835.1"/>
    <property type="molecule type" value="Genomic_DNA"/>
</dbReference>
<evidence type="ECO:0000256" key="1">
    <source>
        <dbReference type="ARBA" id="ARBA00023002"/>
    </source>
</evidence>
<keyword evidence="1" id="KW-0560">Oxidoreductase</keyword>
<sequence length="262" mass="28181">MKIGMIGAGNVGSTAAQNFVEAGHEVMISNSRGPETLTDLVDDLGSNAHAGTVSEAADFGEVVMEAIPFNAYKSLPADTLSDKIVISASNYYPGRDGLVDGAETHTDLIADHLEDSRVVKAFNSIYWENLRDGQRLEADPDDRFAIFIAGDDDEAKSVVSSLIEDIGFTPVDTGPLTEGGRHIQPGSPIYTGSLTASEAQTRLATLKATVAAYENGYYSPSQEVTIQELATELEMSEESLSEHLHRGTEQLISQYLKSFPFS</sequence>
<dbReference type="AlphaFoldDB" id="A0ABD5T934"/>
<dbReference type="Proteomes" id="UP001596274">
    <property type="component" value="Unassembled WGS sequence"/>
</dbReference>
<evidence type="ECO:0000256" key="2">
    <source>
        <dbReference type="ARBA" id="ARBA00023015"/>
    </source>
</evidence>
<dbReference type="InterPro" id="IPR051267">
    <property type="entry name" value="STEAP_metalloreductase"/>
</dbReference>
<evidence type="ECO:0000256" key="3">
    <source>
        <dbReference type="ARBA" id="ARBA00023163"/>
    </source>
</evidence>